<reference evidence="2" key="1">
    <citation type="journal article" date="2019" name="bioRxiv">
        <title>The Genome of the Zebra Mussel, Dreissena polymorpha: A Resource for Invasive Species Research.</title>
        <authorList>
            <person name="McCartney M.A."/>
            <person name="Auch B."/>
            <person name="Kono T."/>
            <person name="Mallez S."/>
            <person name="Zhang Y."/>
            <person name="Obille A."/>
            <person name="Becker A."/>
            <person name="Abrahante J.E."/>
            <person name="Garbe J."/>
            <person name="Badalamenti J.P."/>
            <person name="Herman A."/>
            <person name="Mangelson H."/>
            <person name="Liachko I."/>
            <person name="Sullivan S."/>
            <person name="Sone E.D."/>
            <person name="Koren S."/>
            <person name="Silverstein K.A.T."/>
            <person name="Beckman K.B."/>
            <person name="Gohl D.M."/>
        </authorList>
    </citation>
    <scope>NUCLEOTIDE SEQUENCE</scope>
    <source>
        <strain evidence="2">Duluth1</strain>
        <tissue evidence="2">Whole animal</tissue>
    </source>
</reference>
<accession>A0A9D4DES7</accession>
<sequence>MAECFQTETENKKRFTIPLKQIPRFSVNDSQANALINSREPVIITDTHLVSSACNWDLDYLSRHIGDGLFTVYRSKSHKFKYYSDKKSLAIKEFTPPTSQEEMPFQEFVNLIKSHPKSSSERIYLQQALNNSVGPKIVEQFVNFNWSYVTGLQRSNNWGPLTSNLLLVGMPGNVTPVHYDEQENMFAQIRGSKRLVLFNPDQFENLYPYPVHHPHDRQSQ</sequence>
<proteinExistence type="predicted"/>
<feature type="non-terminal residue" evidence="2">
    <location>
        <position position="220"/>
    </location>
</feature>
<dbReference type="InterPro" id="IPR014710">
    <property type="entry name" value="RmlC-like_jellyroll"/>
</dbReference>
<dbReference type="PANTHER" id="PTHR12461">
    <property type="entry name" value="HYPOXIA-INDUCIBLE FACTOR 1 ALPHA INHIBITOR-RELATED"/>
    <property type="match status" value="1"/>
</dbReference>
<dbReference type="AlphaFoldDB" id="A0A9D4DES7"/>
<evidence type="ECO:0000313" key="2">
    <source>
        <dbReference type="EMBL" id="KAH3747418.1"/>
    </source>
</evidence>
<dbReference type="Gene3D" id="2.60.120.10">
    <property type="entry name" value="Jelly Rolls"/>
    <property type="match status" value="1"/>
</dbReference>
<name>A0A9D4DES7_DREPO</name>
<dbReference type="GO" id="GO:0036140">
    <property type="term" value="F:[protein]-asparagine 3-dioxygenase activity"/>
    <property type="evidence" value="ECO:0007669"/>
    <property type="project" value="TreeGrafter"/>
</dbReference>
<dbReference type="EMBL" id="JAIWYP010000010">
    <property type="protein sequence ID" value="KAH3747418.1"/>
    <property type="molecule type" value="Genomic_DNA"/>
</dbReference>
<protein>
    <recommendedName>
        <fullName evidence="1">JmjC domain-containing protein</fullName>
    </recommendedName>
</protein>
<dbReference type="GO" id="GO:0071532">
    <property type="term" value="F:ankyrin repeat binding"/>
    <property type="evidence" value="ECO:0007669"/>
    <property type="project" value="TreeGrafter"/>
</dbReference>
<dbReference type="GO" id="GO:0005634">
    <property type="term" value="C:nucleus"/>
    <property type="evidence" value="ECO:0007669"/>
    <property type="project" value="TreeGrafter"/>
</dbReference>
<dbReference type="Proteomes" id="UP000828390">
    <property type="component" value="Unassembled WGS sequence"/>
</dbReference>
<comment type="caution">
    <text evidence="2">The sequence shown here is derived from an EMBL/GenBank/DDBJ whole genome shotgun (WGS) entry which is preliminary data.</text>
</comment>
<gene>
    <name evidence="2" type="ORF">DPMN_181844</name>
</gene>
<keyword evidence="3" id="KW-1185">Reference proteome</keyword>
<dbReference type="InterPro" id="IPR003347">
    <property type="entry name" value="JmjC_dom"/>
</dbReference>
<dbReference type="SUPFAM" id="SSF51197">
    <property type="entry name" value="Clavaminate synthase-like"/>
    <property type="match status" value="1"/>
</dbReference>
<dbReference type="Pfam" id="PF13621">
    <property type="entry name" value="Cupin_8"/>
    <property type="match status" value="1"/>
</dbReference>
<organism evidence="2 3">
    <name type="scientific">Dreissena polymorpha</name>
    <name type="common">Zebra mussel</name>
    <name type="synonym">Mytilus polymorpha</name>
    <dbReference type="NCBI Taxonomy" id="45954"/>
    <lineage>
        <taxon>Eukaryota</taxon>
        <taxon>Metazoa</taxon>
        <taxon>Spiralia</taxon>
        <taxon>Lophotrochozoa</taxon>
        <taxon>Mollusca</taxon>
        <taxon>Bivalvia</taxon>
        <taxon>Autobranchia</taxon>
        <taxon>Heteroconchia</taxon>
        <taxon>Euheterodonta</taxon>
        <taxon>Imparidentia</taxon>
        <taxon>Neoheterodontei</taxon>
        <taxon>Myida</taxon>
        <taxon>Dreissenoidea</taxon>
        <taxon>Dreissenidae</taxon>
        <taxon>Dreissena</taxon>
    </lineage>
</organism>
<dbReference type="GO" id="GO:0036139">
    <property type="term" value="F:peptidyl-histidine dioxygenase activity"/>
    <property type="evidence" value="ECO:0007669"/>
    <property type="project" value="TreeGrafter"/>
</dbReference>
<evidence type="ECO:0000259" key="1">
    <source>
        <dbReference type="PROSITE" id="PS51184"/>
    </source>
</evidence>
<dbReference type="PROSITE" id="PS51184">
    <property type="entry name" value="JMJC"/>
    <property type="match status" value="1"/>
</dbReference>
<evidence type="ECO:0000313" key="3">
    <source>
        <dbReference type="Proteomes" id="UP000828390"/>
    </source>
</evidence>
<reference evidence="2" key="2">
    <citation type="submission" date="2020-11" db="EMBL/GenBank/DDBJ databases">
        <authorList>
            <person name="McCartney M.A."/>
            <person name="Auch B."/>
            <person name="Kono T."/>
            <person name="Mallez S."/>
            <person name="Becker A."/>
            <person name="Gohl D.M."/>
            <person name="Silverstein K.A.T."/>
            <person name="Koren S."/>
            <person name="Bechman K.B."/>
            <person name="Herman A."/>
            <person name="Abrahante J.E."/>
            <person name="Garbe J."/>
        </authorList>
    </citation>
    <scope>NUCLEOTIDE SEQUENCE</scope>
    <source>
        <strain evidence="2">Duluth1</strain>
        <tissue evidence="2">Whole animal</tissue>
    </source>
</reference>
<dbReference type="InterPro" id="IPR041667">
    <property type="entry name" value="Cupin_8"/>
</dbReference>
<dbReference type="GO" id="GO:0005737">
    <property type="term" value="C:cytoplasm"/>
    <property type="evidence" value="ECO:0007669"/>
    <property type="project" value="TreeGrafter"/>
</dbReference>
<dbReference type="PANTHER" id="PTHR12461:SF105">
    <property type="entry name" value="HYPOXIA-INDUCIBLE FACTOR 1-ALPHA INHIBITOR"/>
    <property type="match status" value="1"/>
</dbReference>
<feature type="domain" description="JmjC" evidence="1">
    <location>
        <begin position="104"/>
        <end position="220"/>
    </location>
</feature>
<dbReference type="GO" id="GO:0045746">
    <property type="term" value="P:negative regulation of Notch signaling pathway"/>
    <property type="evidence" value="ECO:0007669"/>
    <property type="project" value="TreeGrafter"/>
</dbReference>